<protein>
    <submittedName>
        <fullName evidence="2">Uncharacterized protein</fullName>
    </submittedName>
</protein>
<sequence length="221" mass="24762">MLACLESEWGHYDRLDKFLNACLAACRAALGDTTEQANLNFFIWDGPQKPDEVFWSLAGSAPQRNSTLSIRPGARLRTHKTPLSHSAVSSRRSHSSEDLNPFDSDGRKDFLQLLLSILSWKCRADVGFPAWCDEANVSLCRPEEEPETFVFDIENVLNTCACVLARSPCVFHIRLASSSLDSVNPTFCATGRAIIFKRRHLGTVNDCTRAANVLLFHYLFH</sequence>
<dbReference type="Proteomes" id="UP000799118">
    <property type="component" value="Unassembled WGS sequence"/>
</dbReference>
<evidence type="ECO:0000313" key="2">
    <source>
        <dbReference type="EMBL" id="KAE9392416.1"/>
    </source>
</evidence>
<dbReference type="EMBL" id="ML769596">
    <property type="protein sequence ID" value="KAE9392416.1"/>
    <property type="molecule type" value="Genomic_DNA"/>
</dbReference>
<feature type="region of interest" description="Disordered" evidence="1">
    <location>
        <begin position="79"/>
        <end position="100"/>
    </location>
</feature>
<proteinExistence type="predicted"/>
<organism evidence="2 3">
    <name type="scientific">Gymnopus androsaceus JB14</name>
    <dbReference type="NCBI Taxonomy" id="1447944"/>
    <lineage>
        <taxon>Eukaryota</taxon>
        <taxon>Fungi</taxon>
        <taxon>Dikarya</taxon>
        <taxon>Basidiomycota</taxon>
        <taxon>Agaricomycotina</taxon>
        <taxon>Agaricomycetes</taxon>
        <taxon>Agaricomycetidae</taxon>
        <taxon>Agaricales</taxon>
        <taxon>Marasmiineae</taxon>
        <taxon>Omphalotaceae</taxon>
        <taxon>Gymnopus</taxon>
    </lineage>
</organism>
<dbReference type="AlphaFoldDB" id="A0A6A4H3R2"/>
<evidence type="ECO:0000256" key="1">
    <source>
        <dbReference type="SAM" id="MobiDB-lite"/>
    </source>
</evidence>
<reference evidence="2" key="1">
    <citation type="journal article" date="2019" name="Environ. Microbiol.">
        <title>Fungal ecological strategies reflected in gene transcription - a case study of two litter decomposers.</title>
        <authorList>
            <person name="Barbi F."/>
            <person name="Kohler A."/>
            <person name="Barry K."/>
            <person name="Baskaran P."/>
            <person name="Daum C."/>
            <person name="Fauchery L."/>
            <person name="Ihrmark K."/>
            <person name="Kuo A."/>
            <person name="LaButti K."/>
            <person name="Lipzen A."/>
            <person name="Morin E."/>
            <person name="Grigoriev I.V."/>
            <person name="Henrissat B."/>
            <person name="Lindahl B."/>
            <person name="Martin F."/>
        </authorList>
    </citation>
    <scope>NUCLEOTIDE SEQUENCE</scope>
    <source>
        <strain evidence="2">JB14</strain>
    </source>
</reference>
<gene>
    <name evidence="2" type="ORF">BT96DRAFT_1000365</name>
</gene>
<accession>A0A6A4H3R2</accession>
<name>A0A6A4H3R2_9AGAR</name>
<keyword evidence="3" id="KW-1185">Reference proteome</keyword>
<evidence type="ECO:0000313" key="3">
    <source>
        <dbReference type="Proteomes" id="UP000799118"/>
    </source>
</evidence>